<dbReference type="PANTHER" id="PTHR24095">
    <property type="entry name" value="ACETYL-COENZYME A SYNTHETASE"/>
    <property type="match status" value="1"/>
</dbReference>
<feature type="compositionally biased region" description="Basic and acidic residues" evidence="3">
    <location>
        <begin position="1"/>
        <end position="10"/>
    </location>
</feature>
<comment type="caution">
    <text evidence="6">The sequence shown here is derived from an EMBL/GenBank/DDBJ whole genome shotgun (WGS) entry which is preliminary data.</text>
</comment>
<gene>
    <name evidence="6" type="ORF">ruthe_02769</name>
</gene>
<reference evidence="6 7" key="1">
    <citation type="journal article" date="2013" name="Stand. Genomic Sci.">
        <title>Genome sequence of the reddish-pigmented Rubellimicrobium thermophilum type strain (DSM 16684(T)), a member of the Roseobacter clade.</title>
        <authorList>
            <person name="Fiebig A."/>
            <person name="Riedel T."/>
            <person name="Gronow S."/>
            <person name="Petersen J."/>
            <person name="Klenk H.P."/>
            <person name="Goker M."/>
        </authorList>
    </citation>
    <scope>NUCLEOTIDE SEQUENCE [LARGE SCALE GENOMIC DNA]</scope>
    <source>
        <strain evidence="6 7">DSM 16684</strain>
    </source>
</reference>
<keyword evidence="2" id="KW-0007">Acetylation</keyword>
<evidence type="ECO:0000313" key="7">
    <source>
        <dbReference type="Proteomes" id="UP000015346"/>
    </source>
</evidence>
<dbReference type="AlphaFoldDB" id="S9QU87"/>
<dbReference type="InterPro" id="IPR042099">
    <property type="entry name" value="ANL_N_sf"/>
</dbReference>
<dbReference type="PANTHER" id="PTHR24095:SF14">
    <property type="entry name" value="ACETYL-COENZYME A SYNTHETASE 1"/>
    <property type="match status" value="1"/>
</dbReference>
<evidence type="ECO:0000259" key="4">
    <source>
        <dbReference type="Pfam" id="PF00501"/>
    </source>
</evidence>
<sequence length="291" mass="32215">MLDREQDRAKNGQGVAERMPRIDAAAHRRAYEASLADPDAFWREQSHRIDWVRRPTRIKNTSFAPGHISIRWFEDGTLNVAANCIDRHAARHGERTAIIWEPDDPAEPVRRISYAELLEQVCRMAGVLRQHGVGKGDRVVIYMPMIPEAAYAMLACARIGAIHSVVFGGFSPDALANRITDCDARVVITADTGPRGGRKTPLKQNVDAALAQITQDMKVMVVRRTGDPVPWTQGRDIDLLAEMEQQPPLLPLCRDGGRGSALHPLHLGIHRQAQGGGPYLRGLSRLCLAHA</sequence>
<feature type="region of interest" description="Disordered" evidence="3">
    <location>
        <begin position="1"/>
        <end position="21"/>
    </location>
</feature>
<dbReference type="GO" id="GO:0006085">
    <property type="term" value="P:acetyl-CoA biosynthetic process"/>
    <property type="evidence" value="ECO:0007669"/>
    <property type="project" value="TreeGrafter"/>
</dbReference>
<proteinExistence type="inferred from homology"/>
<dbReference type="InterPro" id="IPR032387">
    <property type="entry name" value="ACAS_N"/>
</dbReference>
<evidence type="ECO:0000256" key="3">
    <source>
        <dbReference type="SAM" id="MobiDB-lite"/>
    </source>
</evidence>
<dbReference type="SUPFAM" id="SSF56801">
    <property type="entry name" value="Acetyl-CoA synthetase-like"/>
    <property type="match status" value="1"/>
</dbReference>
<evidence type="ECO:0000259" key="5">
    <source>
        <dbReference type="Pfam" id="PF16177"/>
    </source>
</evidence>
<evidence type="ECO:0000256" key="2">
    <source>
        <dbReference type="ARBA" id="ARBA00022990"/>
    </source>
</evidence>
<dbReference type="GO" id="GO:0003987">
    <property type="term" value="F:acetate-CoA ligase activity"/>
    <property type="evidence" value="ECO:0007669"/>
    <property type="project" value="TreeGrafter"/>
</dbReference>
<organism evidence="6 7">
    <name type="scientific">Rubellimicrobium thermophilum DSM 16684</name>
    <dbReference type="NCBI Taxonomy" id="1123069"/>
    <lineage>
        <taxon>Bacteria</taxon>
        <taxon>Pseudomonadati</taxon>
        <taxon>Pseudomonadota</taxon>
        <taxon>Alphaproteobacteria</taxon>
        <taxon>Rhodobacterales</taxon>
        <taxon>Roseobacteraceae</taxon>
        <taxon>Rubellimicrobium</taxon>
    </lineage>
</organism>
<dbReference type="Pfam" id="PF16177">
    <property type="entry name" value="ACAS_N"/>
    <property type="match status" value="1"/>
</dbReference>
<comment type="similarity">
    <text evidence="1">Belongs to the ATP-dependent AMP-binding enzyme family.</text>
</comment>
<dbReference type="Proteomes" id="UP000015346">
    <property type="component" value="Unassembled WGS sequence"/>
</dbReference>
<evidence type="ECO:0000313" key="6">
    <source>
        <dbReference type="EMBL" id="EPX83152.1"/>
    </source>
</evidence>
<dbReference type="Pfam" id="PF00501">
    <property type="entry name" value="AMP-binding"/>
    <property type="match status" value="1"/>
</dbReference>
<feature type="domain" description="Acetyl-coenzyme A synthetase N-terminal" evidence="5">
    <location>
        <begin position="28"/>
        <end position="84"/>
    </location>
</feature>
<keyword evidence="7" id="KW-1185">Reference proteome</keyword>
<dbReference type="InterPro" id="IPR000873">
    <property type="entry name" value="AMP-dep_synth/lig_dom"/>
</dbReference>
<dbReference type="Gene3D" id="3.40.50.12780">
    <property type="entry name" value="N-terminal domain of ligase-like"/>
    <property type="match status" value="1"/>
</dbReference>
<feature type="domain" description="AMP-dependent synthetase/ligase" evidence="4">
    <location>
        <begin position="86"/>
        <end position="226"/>
    </location>
</feature>
<accession>S9QU87</accession>
<dbReference type="STRING" id="1123069.ruthe_02769"/>
<evidence type="ECO:0000256" key="1">
    <source>
        <dbReference type="ARBA" id="ARBA00006432"/>
    </source>
</evidence>
<dbReference type="HOGENOM" id="CLU_000022_3_0_5"/>
<dbReference type="EMBL" id="AOLV01000033">
    <property type="protein sequence ID" value="EPX83152.1"/>
    <property type="molecule type" value="Genomic_DNA"/>
</dbReference>
<keyword evidence="6" id="KW-0436">Ligase</keyword>
<dbReference type="PATRIC" id="fig|1123069.3.peg.2746"/>
<dbReference type="GO" id="GO:0005829">
    <property type="term" value="C:cytosol"/>
    <property type="evidence" value="ECO:0007669"/>
    <property type="project" value="TreeGrafter"/>
</dbReference>
<name>S9QU87_9RHOB</name>
<protein>
    <submittedName>
        <fullName evidence="6">Acyl-coenzyme A synthetase/AMP-(Fatty) acid ligase</fullName>
    </submittedName>
</protein>